<keyword evidence="6" id="KW-1185">Reference proteome</keyword>
<dbReference type="EMBL" id="JBJQND010000013">
    <property type="protein sequence ID" value="KAL3856297.1"/>
    <property type="molecule type" value="Genomic_DNA"/>
</dbReference>
<dbReference type="AlphaFoldDB" id="A0ABD3V3Q1"/>
<evidence type="ECO:0000313" key="5">
    <source>
        <dbReference type="EMBL" id="KAL3856296.1"/>
    </source>
</evidence>
<evidence type="ECO:0000256" key="1">
    <source>
        <dbReference type="ARBA" id="ARBA00004613"/>
    </source>
</evidence>
<protein>
    <recommendedName>
        <fullName evidence="4">Phospholipase A2-like central domain-containing protein</fullName>
    </recommendedName>
</protein>
<evidence type="ECO:0000313" key="6">
    <source>
        <dbReference type="Proteomes" id="UP001634394"/>
    </source>
</evidence>
<dbReference type="Pfam" id="PF05826">
    <property type="entry name" value="Phospholip_A2_2"/>
    <property type="match status" value="1"/>
</dbReference>
<proteinExistence type="predicted"/>
<dbReference type="EMBL" id="JBJQND010000013">
    <property type="protein sequence ID" value="KAL3856296.1"/>
    <property type="molecule type" value="Genomic_DNA"/>
</dbReference>
<feature type="chain" id="PRO_5044725091" description="Phospholipase A2-like central domain-containing protein" evidence="3">
    <location>
        <begin position="26"/>
        <end position="245"/>
    </location>
</feature>
<reference evidence="5 6" key="1">
    <citation type="submission" date="2024-11" db="EMBL/GenBank/DDBJ databases">
        <title>Chromosome-level genome assembly of the freshwater bivalve Anodonta woodiana.</title>
        <authorList>
            <person name="Chen X."/>
        </authorList>
    </citation>
    <scope>NUCLEOTIDE SEQUENCE [LARGE SCALE GENOMIC DNA]</scope>
    <source>
        <strain evidence="5">MN2024</strain>
        <tissue evidence="5">Gills</tissue>
    </source>
</reference>
<keyword evidence="2" id="KW-0964">Secreted</keyword>
<dbReference type="InterPro" id="IPR016090">
    <property type="entry name" value="PLA2-like_dom"/>
</dbReference>
<keyword evidence="3" id="KW-0732">Signal</keyword>
<feature type="signal peptide" evidence="3">
    <location>
        <begin position="1"/>
        <end position="25"/>
    </location>
</feature>
<gene>
    <name evidence="5" type="ORF">ACJMK2_011067</name>
</gene>
<evidence type="ECO:0000256" key="3">
    <source>
        <dbReference type="SAM" id="SignalP"/>
    </source>
</evidence>
<dbReference type="InterPro" id="IPR036444">
    <property type="entry name" value="PLipase_A2_dom_sf"/>
</dbReference>
<comment type="caution">
    <text evidence="5">The sequence shown here is derived from an EMBL/GenBank/DDBJ whole genome shotgun (WGS) entry which is preliminary data.</text>
</comment>
<dbReference type="GO" id="GO:0005576">
    <property type="term" value="C:extracellular region"/>
    <property type="evidence" value="ECO:0007669"/>
    <property type="project" value="UniProtKB-SubCell"/>
</dbReference>
<organism evidence="5 6">
    <name type="scientific">Sinanodonta woodiana</name>
    <name type="common">Chinese pond mussel</name>
    <name type="synonym">Anodonta woodiana</name>
    <dbReference type="NCBI Taxonomy" id="1069815"/>
    <lineage>
        <taxon>Eukaryota</taxon>
        <taxon>Metazoa</taxon>
        <taxon>Spiralia</taxon>
        <taxon>Lophotrochozoa</taxon>
        <taxon>Mollusca</taxon>
        <taxon>Bivalvia</taxon>
        <taxon>Autobranchia</taxon>
        <taxon>Heteroconchia</taxon>
        <taxon>Palaeoheterodonta</taxon>
        <taxon>Unionida</taxon>
        <taxon>Unionoidea</taxon>
        <taxon>Unionidae</taxon>
        <taxon>Unioninae</taxon>
        <taxon>Sinanodonta</taxon>
    </lineage>
</organism>
<dbReference type="SUPFAM" id="SSF48619">
    <property type="entry name" value="Phospholipase A2, PLA2"/>
    <property type="match status" value="1"/>
</dbReference>
<dbReference type="Proteomes" id="UP001634394">
    <property type="component" value="Unassembled WGS sequence"/>
</dbReference>
<dbReference type="PANTHER" id="PTHR12253">
    <property type="entry name" value="RH14732P"/>
    <property type="match status" value="1"/>
</dbReference>
<comment type="subcellular location">
    <subcellularLocation>
        <location evidence="1">Secreted</location>
    </subcellularLocation>
</comment>
<evidence type="ECO:0000259" key="4">
    <source>
        <dbReference type="Pfam" id="PF05826"/>
    </source>
</evidence>
<dbReference type="PROSITE" id="PS00118">
    <property type="entry name" value="PA2_HIS"/>
    <property type="match status" value="1"/>
</dbReference>
<dbReference type="InterPro" id="IPR033113">
    <property type="entry name" value="PLA2_histidine"/>
</dbReference>
<dbReference type="Gene3D" id="1.20.90.10">
    <property type="entry name" value="Phospholipase A2 domain"/>
    <property type="match status" value="1"/>
</dbReference>
<accession>A0ABD3V3Q1</accession>
<sequence length="245" mass="27833">MNSWMIPYILSAVSLMLLSPWLTYASVEPVAEHLQFQSDTNILTVYRHEDGVIKGCRVVNRRSKPHVTRTGEVSFNPTPVSEEFVTFMIGVCDETYPISRKHTRQKRQLIFPGTKWCGVGNIASDNNDLGTLVATDTCCREHDQCNVTLGPKEMKGGLQNNDTFSKVSCLCDVKFRECLKRAQQQGEKAAGTVGDLYFNFLKQKCIIMETPPHVCQKWLQDICIHQVPDPQKESIFRLVESNLKY</sequence>
<name>A0ABD3V3Q1_SINWO</name>
<feature type="domain" description="Phospholipase A2-like central" evidence="4">
    <location>
        <begin position="110"/>
        <end position="207"/>
    </location>
</feature>
<evidence type="ECO:0000256" key="2">
    <source>
        <dbReference type="ARBA" id="ARBA00022525"/>
    </source>
</evidence>